<evidence type="ECO:0000313" key="2">
    <source>
        <dbReference type="Proteomes" id="UP000887013"/>
    </source>
</evidence>
<name>A0A8X6TJ95_NEPPI</name>
<comment type="caution">
    <text evidence="1">The sequence shown here is derived from an EMBL/GenBank/DDBJ whole genome shotgun (WGS) entry which is preliminary data.</text>
</comment>
<evidence type="ECO:0000313" key="1">
    <source>
        <dbReference type="EMBL" id="GFT15580.1"/>
    </source>
</evidence>
<dbReference type="Proteomes" id="UP000887013">
    <property type="component" value="Unassembled WGS sequence"/>
</dbReference>
<reference evidence="1" key="1">
    <citation type="submission" date="2020-08" db="EMBL/GenBank/DDBJ databases">
        <title>Multicomponent nature underlies the extraordinary mechanical properties of spider dragline silk.</title>
        <authorList>
            <person name="Kono N."/>
            <person name="Nakamura H."/>
            <person name="Mori M."/>
            <person name="Yoshida Y."/>
            <person name="Ohtoshi R."/>
            <person name="Malay A.D."/>
            <person name="Moran D.A.P."/>
            <person name="Tomita M."/>
            <person name="Numata K."/>
            <person name="Arakawa K."/>
        </authorList>
    </citation>
    <scope>NUCLEOTIDE SEQUENCE</scope>
</reference>
<keyword evidence="2" id="KW-1185">Reference proteome</keyword>
<sequence length="109" mass="13346">MHIPHFEHHRYQNLTFTPNRHQLHLPPSIKSSHCKLKNRGTSNYSVTPLRFSETYTKCENTVLEDNHFEVHSTKLFFFSFWKRRFRFDILLPLLPFFLLRGELRRFSWP</sequence>
<proteinExistence type="predicted"/>
<gene>
    <name evidence="1" type="ORF">NPIL_250081</name>
</gene>
<organism evidence="1 2">
    <name type="scientific">Nephila pilipes</name>
    <name type="common">Giant wood spider</name>
    <name type="synonym">Nephila maculata</name>
    <dbReference type="NCBI Taxonomy" id="299642"/>
    <lineage>
        <taxon>Eukaryota</taxon>
        <taxon>Metazoa</taxon>
        <taxon>Ecdysozoa</taxon>
        <taxon>Arthropoda</taxon>
        <taxon>Chelicerata</taxon>
        <taxon>Arachnida</taxon>
        <taxon>Araneae</taxon>
        <taxon>Araneomorphae</taxon>
        <taxon>Entelegynae</taxon>
        <taxon>Araneoidea</taxon>
        <taxon>Nephilidae</taxon>
        <taxon>Nephila</taxon>
    </lineage>
</organism>
<protein>
    <submittedName>
        <fullName evidence="1">Uncharacterized protein</fullName>
    </submittedName>
</protein>
<dbReference type="AlphaFoldDB" id="A0A8X6TJ95"/>
<accession>A0A8X6TJ95</accession>
<dbReference type="EMBL" id="BMAW01009785">
    <property type="protein sequence ID" value="GFT15580.1"/>
    <property type="molecule type" value="Genomic_DNA"/>
</dbReference>